<evidence type="ECO:0000313" key="2">
    <source>
        <dbReference type="Proteomes" id="UP001352852"/>
    </source>
</evidence>
<keyword evidence="2" id="KW-1185">Reference proteome</keyword>
<organism evidence="1 2">
    <name type="scientific">Characodon lateralis</name>
    <dbReference type="NCBI Taxonomy" id="208331"/>
    <lineage>
        <taxon>Eukaryota</taxon>
        <taxon>Metazoa</taxon>
        <taxon>Chordata</taxon>
        <taxon>Craniata</taxon>
        <taxon>Vertebrata</taxon>
        <taxon>Euteleostomi</taxon>
        <taxon>Actinopterygii</taxon>
        <taxon>Neopterygii</taxon>
        <taxon>Teleostei</taxon>
        <taxon>Neoteleostei</taxon>
        <taxon>Acanthomorphata</taxon>
        <taxon>Ovalentaria</taxon>
        <taxon>Atherinomorphae</taxon>
        <taxon>Cyprinodontiformes</taxon>
        <taxon>Goodeidae</taxon>
        <taxon>Characodon</taxon>
    </lineage>
</organism>
<dbReference type="EMBL" id="JAHUTJ010074115">
    <property type="protein sequence ID" value="MED6293023.1"/>
    <property type="molecule type" value="Genomic_DNA"/>
</dbReference>
<protein>
    <submittedName>
        <fullName evidence="1">Uncharacterized protein</fullName>
    </submittedName>
</protein>
<evidence type="ECO:0000313" key="1">
    <source>
        <dbReference type="EMBL" id="MED6293023.1"/>
    </source>
</evidence>
<proteinExistence type="predicted"/>
<sequence>MLPIRHDRLSEMSSSAVSRGAVCGTQYEKFLQIKIPVKADLSETTELITHLFKLDPLAPSRQTIADALHSHPHAASLLERPVKRWRHSFKVDTLDQAADCECSA</sequence>
<gene>
    <name evidence="1" type="ORF">CHARACLAT_006563</name>
</gene>
<accession>A0ABU7F346</accession>
<comment type="caution">
    <text evidence="1">The sequence shown here is derived from an EMBL/GenBank/DDBJ whole genome shotgun (WGS) entry which is preliminary data.</text>
</comment>
<name>A0ABU7F346_9TELE</name>
<reference evidence="1 2" key="1">
    <citation type="submission" date="2021-06" db="EMBL/GenBank/DDBJ databases">
        <authorList>
            <person name="Palmer J.M."/>
        </authorList>
    </citation>
    <scope>NUCLEOTIDE SEQUENCE [LARGE SCALE GENOMIC DNA]</scope>
    <source>
        <strain evidence="1 2">CL_MEX2019</strain>
        <tissue evidence="1">Muscle</tissue>
    </source>
</reference>
<dbReference type="Proteomes" id="UP001352852">
    <property type="component" value="Unassembled WGS sequence"/>
</dbReference>